<dbReference type="AlphaFoldDB" id="A0A183UUX7"/>
<protein>
    <submittedName>
        <fullName evidence="1 3">Uncharacterized protein</fullName>
    </submittedName>
</protein>
<sequence length="109" mass="11988">MGDDVIYELSEVLLCSYVHGFLNLLHTGAIEFVVRVAIGISLLRNRRHPNDSMSEKTAVELINSFGTLADIAVIASNTTDPSRHLCRYDVDGLLCGMRASTNNISFESD</sequence>
<keyword evidence="2" id="KW-1185">Reference proteome</keyword>
<proteinExistence type="predicted"/>
<evidence type="ECO:0000313" key="2">
    <source>
        <dbReference type="Proteomes" id="UP000050794"/>
    </source>
</evidence>
<organism evidence="2 3">
    <name type="scientific">Toxocara canis</name>
    <name type="common">Canine roundworm</name>
    <dbReference type="NCBI Taxonomy" id="6265"/>
    <lineage>
        <taxon>Eukaryota</taxon>
        <taxon>Metazoa</taxon>
        <taxon>Ecdysozoa</taxon>
        <taxon>Nematoda</taxon>
        <taxon>Chromadorea</taxon>
        <taxon>Rhabditida</taxon>
        <taxon>Spirurina</taxon>
        <taxon>Ascaridomorpha</taxon>
        <taxon>Ascaridoidea</taxon>
        <taxon>Toxocaridae</taxon>
        <taxon>Toxocara</taxon>
    </lineage>
</organism>
<dbReference type="EMBL" id="UYWY01021196">
    <property type="protein sequence ID" value="VDM43618.1"/>
    <property type="molecule type" value="Genomic_DNA"/>
</dbReference>
<evidence type="ECO:0000313" key="1">
    <source>
        <dbReference type="EMBL" id="VDM43618.1"/>
    </source>
</evidence>
<reference evidence="1 2" key="2">
    <citation type="submission" date="2018-11" db="EMBL/GenBank/DDBJ databases">
        <authorList>
            <consortium name="Pathogen Informatics"/>
        </authorList>
    </citation>
    <scope>NUCLEOTIDE SEQUENCE [LARGE SCALE GENOMIC DNA]</scope>
</reference>
<dbReference type="Proteomes" id="UP000050794">
    <property type="component" value="Unassembled WGS sequence"/>
</dbReference>
<evidence type="ECO:0000313" key="3">
    <source>
        <dbReference type="WBParaSite" id="TCNE_0001229701-mRNA-1"/>
    </source>
</evidence>
<name>A0A183UUX7_TOXCA</name>
<accession>A0A183UUX7</accession>
<dbReference type="WBParaSite" id="TCNE_0001229701-mRNA-1">
    <property type="protein sequence ID" value="TCNE_0001229701-mRNA-1"/>
    <property type="gene ID" value="TCNE_0001229701"/>
</dbReference>
<gene>
    <name evidence="1" type="ORF">TCNE_LOCUS12297</name>
</gene>
<reference evidence="3" key="1">
    <citation type="submission" date="2016-06" db="UniProtKB">
        <authorList>
            <consortium name="WormBaseParasite"/>
        </authorList>
    </citation>
    <scope>IDENTIFICATION</scope>
</reference>